<proteinExistence type="predicted"/>
<dbReference type="STRING" id="29730.A0A0D2T6L6"/>
<dbReference type="PANTHER" id="PTHR32166">
    <property type="entry name" value="OSJNBA0013A04.12 PROTEIN"/>
    <property type="match status" value="1"/>
</dbReference>
<protein>
    <recommendedName>
        <fullName evidence="2">DUF659 domain-containing protein</fullName>
    </recommendedName>
</protein>
<dbReference type="InterPro" id="IPR007021">
    <property type="entry name" value="DUF659"/>
</dbReference>
<dbReference type="Proteomes" id="UP000032304">
    <property type="component" value="Chromosome 11"/>
</dbReference>
<organism evidence="3 4">
    <name type="scientific">Gossypium raimondii</name>
    <name type="common">Peruvian cotton</name>
    <name type="synonym">Gossypium klotzschianum subsp. raimondii</name>
    <dbReference type="NCBI Taxonomy" id="29730"/>
    <lineage>
        <taxon>Eukaryota</taxon>
        <taxon>Viridiplantae</taxon>
        <taxon>Streptophyta</taxon>
        <taxon>Embryophyta</taxon>
        <taxon>Tracheophyta</taxon>
        <taxon>Spermatophyta</taxon>
        <taxon>Magnoliopsida</taxon>
        <taxon>eudicotyledons</taxon>
        <taxon>Gunneridae</taxon>
        <taxon>Pentapetalae</taxon>
        <taxon>rosids</taxon>
        <taxon>malvids</taxon>
        <taxon>Malvales</taxon>
        <taxon>Malvaceae</taxon>
        <taxon>Malvoideae</taxon>
        <taxon>Gossypium</taxon>
    </lineage>
</organism>
<feature type="domain" description="DUF659" evidence="2">
    <location>
        <begin position="139"/>
        <end position="276"/>
    </location>
</feature>
<evidence type="ECO:0000313" key="3">
    <source>
        <dbReference type="EMBL" id="KJB71318.1"/>
    </source>
</evidence>
<dbReference type="OMA" id="MENANAM"/>
<feature type="compositionally biased region" description="Low complexity" evidence="1">
    <location>
        <begin position="1"/>
        <end position="18"/>
    </location>
</feature>
<gene>
    <name evidence="3" type="ORF">B456_011G116500</name>
</gene>
<dbReference type="AlphaFoldDB" id="A0A0D2T6L6"/>
<feature type="region of interest" description="Disordered" evidence="1">
    <location>
        <begin position="1"/>
        <end position="21"/>
    </location>
</feature>
<dbReference type="EMBL" id="CM001750">
    <property type="protein sequence ID" value="KJB71318.1"/>
    <property type="molecule type" value="Genomic_DNA"/>
</dbReference>
<reference evidence="3 4" key="1">
    <citation type="journal article" date="2012" name="Nature">
        <title>Repeated polyploidization of Gossypium genomes and the evolution of spinnable cotton fibres.</title>
        <authorList>
            <person name="Paterson A.H."/>
            <person name="Wendel J.F."/>
            <person name="Gundlach H."/>
            <person name="Guo H."/>
            <person name="Jenkins J."/>
            <person name="Jin D."/>
            <person name="Llewellyn D."/>
            <person name="Showmaker K.C."/>
            <person name="Shu S."/>
            <person name="Udall J."/>
            <person name="Yoo M.J."/>
            <person name="Byers R."/>
            <person name="Chen W."/>
            <person name="Doron-Faigenboim A."/>
            <person name="Duke M.V."/>
            <person name="Gong L."/>
            <person name="Grimwood J."/>
            <person name="Grover C."/>
            <person name="Grupp K."/>
            <person name="Hu G."/>
            <person name="Lee T.H."/>
            <person name="Li J."/>
            <person name="Lin L."/>
            <person name="Liu T."/>
            <person name="Marler B.S."/>
            <person name="Page J.T."/>
            <person name="Roberts A.W."/>
            <person name="Romanel E."/>
            <person name="Sanders W.S."/>
            <person name="Szadkowski E."/>
            <person name="Tan X."/>
            <person name="Tang H."/>
            <person name="Xu C."/>
            <person name="Wang J."/>
            <person name="Wang Z."/>
            <person name="Zhang D."/>
            <person name="Zhang L."/>
            <person name="Ashrafi H."/>
            <person name="Bedon F."/>
            <person name="Bowers J.E."/>
            <person name="Brubaker C.L."/>
            <person name="Chee P.W."/>
            <person name="Das S."/>
            <person name="Gingle A.R."/>
            <person name="Haigler C.H."/>
            <person name="Harker D."/>
            <person name="Hoffmann L.V."/>
            <person name="Hovav R."/>
            <person name="Jones D.C."/>
            <person name="Lemke C."/>
            <person name="Mansoor S."/>
            <person name="ur Rahman M."/>
            <person name="Rainville L.N."/>
            <person name="Rambani A."/>
            <person name="Reddy U.K."/>
            <person name="Rong J.K."/>
            <person name="Saranga Y."/>
            <person name="Scheffler B.E."/>
            <person name="Scheffler J.A."/>
            <person name="Stelly D.M."/>
            <person name="Triplett B.A."/>
            <person name="Van Deynze A."/>
            <person name="Vaslin M.F."/>
            <person name="Waghmare V.N."/>
            <person name="Walford S.A."/>
            <person name="Wright R.J."/>
            <person name="Zaki E.A."/>
            <person name="Zhang T."/>
            <person name="Dennis E.S."/>
            <person name="Mayer K.F."/>
            <person name="Peterson D.G."/>
            <person name="Rokhsar D.S."/>
            <person name="Wang X."/>
            <person name="Schmutz J."/>
        </authorList>
    </citation>
    <scope>NUCLEOTIDE SEQUENCE [LARGE SCALE GENOMIC DNA]</scope>
</reference>
<evidence type="ECO:0000256" key="1">
    <source>
        <dbReference type="SAM" id="MobiDB-lite"/>
    </source>
</evidence>
<dbReference type="SUPFAM" id="SSF53098">
    <property type="entry name" value="Ribonuclease H-like"/>
    <property type="match status" value="1"/>
</dbReference>
<keyword evidence="4" id="KW-1185">Reference proteome</keyword>
<name>A0A0D2T6L6_GOSRA</name>
<dbReference type="eggNOG" id="ENOG502RJJK">
    <property type="taxonomic scope" value="Eukaryota"/>
</dbReference>
<dbReference type="PANTHER" id="PTHR32166:SF81">
    <property type="entry name" value="OS06G0658400 PROTEIN"/>
    <property type="match status" value="1"/>
</dbReference>
<accession>A0A0D2T6L6</accession>
<evidence type="ECO:0000259" key="2">
    <source>
        <dbReference type="Pfam" id="PF04937"/>
    </source>
</evidence>
<sequence>MTSQSGSGSVDSSDNVTNASVSQDDISKTHFWRYVTKLPKTVERVTLQHLAEMQKIVEDVKLKSQQKIVSLLPIYSFGPNTTLLQRHSLDSKRRKCPLEQSFNLAARENLDSEIARMFYSGGLPFHLARNPHYVNAFTLASKNLISETSNIERLLQPIKGMWREKGISLICDGWTDAQRQPLINFMVVSEGGVVFLKAVNYEKEYKDKFYVTTLIKDAISEVGAQNVVQVITENASICKDVGSLVETQHPHIFWTPCVVHTINLALKNICAAKNIEKNEVTYDVLCWINNVGDDAIFIRNFIMNHSMRLAIFNSFVPLKLLTVVDTLFASTIVMLKRFKLIKRGLQNMVIGDEWSTYREDDISKAYLVKEKILDDLWCDKVDYILTFTEPINDMLRIMDTNKPTLHLVYEMWDEMIEKVNTSIYKHERKKGDKRSTFYEVVYDILIDRWTKSSTPLHCMAHSLNPSDWLNEVPNHLPPHKDVEISEERNKCLRRYFPSTEERNMRNWSTYSFIHSMRRNKINPQCTQDLVFVHTNLRLLSRKTLHYKRENKMWDIRGDVFDSFEGVGILGVASLSLDEPDMEMVIFANEEEDMENANAMN</sequence>
<evidence type="ECO:0000313" key="4">
    <source>
        <dbReference type="Proteomes" id="UP000032304"/>
    </source>
</evidence>
<dbReference type="InterPro" id="IPR012337">
    <property type="entry name" value="RNaseH-like_sf"/>
</dbReference>
<dbReference type="Pfam" id="PF04937">
    <property type="entry name" value="DUF659"/>
    <property type="match status" value="1"/>
</dbReference>
<dbReference type="Gramene" id="KJB71318">
    <property type="protein sequence ID" value="KJB71318"/>
    <property type="gene ID" value="B456_011G116500"/>
</dbReference>